<dbReference type="EMBL" id="AMZH03016871">
    <property type="protein sequence ID" value="RRT43853.1"/>
    <property type="molecule type" value="Genomic_DNA"/>
</dbReference>
<evidence type="ECO:0000313" key="1">
    <source>
        <dbReference type="EMBL" id="RRT43853.1"/>
    </source>
</evidence>
<reference evidence="1 2" key="1">
    <citation type="journal article" date="2014" name="Agronomy (Basel)">
        <title>A Draft Genome Sequence for Ensete ventricosum, the Drought-Tolerant Tree Against Hunger.</title>
        <authorList>
            <person name="Harrison J."/>
            <person name="Moore K.A."/>
            <person name="Paszkiewicz K."/>
            <person name="Jones T."/>
            <person name="Grant M."/>
            <person name="Ambacheew D."/>
            <person name="Muzemil S."/>
            <person name="Studholme D.J."/>
        </authorList>
    </citation>
    <scope>NUCLEOTIDE SEQUENCE [LARGE SCALE GENOMIC DNA]</scope>
</reference>
<proteinExistence type="predicted"/>
<accession>A0A426XWF3</accession>
<gene>
    <name evidence="1" type="ORF">B296_00038592</name>
</gene>
<dbReference type="AlphaFoldDB" id="A0A426XWF3"/>
<evidence type="ECO:0000313" key="2">
    <source>
        <dbReference type="Proteomes" id="UP000287651"/>
    </source>
</evidence>
<protein>
    <submittedName>
        <fullName evidence="1">Uncharacterized protein</fullName>
    </submittedName>
</protein>
<sequence length="191" mass="20763">ILTRCQGDRCVVNRGEGLTAIDFGGGDAATVGAIDRSEGQQEKCCGPQCCGPFFGGVETMKRGICTEEEKQLSCCCDGSNNKRTMSQWWATMRLIVSLMPMMAAASADEVEREGCQTNDVDVNYRAGPESSDPRMKMALEMGATAMLYFFFEIAALQKRSRPTVVTSQKGSRRGGDLLSFESEKELVAPSL</sequence>
<comment type="caution">
    <text evidence="1">The sequence shown here is derived from an EMBL/GenBank/DDBJ whole genome shotgun (WGS) entry which is preliminary data.</text>
</comment>
<dbReference type="Proteomes" id="UP000287651">
    <property type="component" value="Unassembled WGS sequence"/>
</dbReference>
<organism evidence="1 2">
    <name type="scientific">Ensete ventricosum</name>
    <name type="common">Abyssinian banana</name>
    <name type="synonym">Musa ensete</name>
    <dbReference type="NCBI Taxonomy" id="4639"/>
    <lineage>
        <taxon>Eukaryota</taxon>
        <taxon>Viridiplantae</taxon>
        <taxon>Streptophyta</taxon>
        <taxon>Embryophyta</taxon>
        <taxon>Tracheophyta</taxon>
        <taxon>Spermatophyta</taxon>
        <taxon>Magnoliopsida</taxon>
        <taxon>Liliopsida</taxon>
        <taxon>Zingiberales</taxon>
        <taxon>Musaceae</taxon>
        <taxon>Ensete</taxon>
    </lineage>
</organism>
<feature type="non-terminal residue" evidence="1">
    <location>
        <position position="1"/>
    </location>
</feature>
<name>A0A426XWF3_ENSVE</name>